<feature type="compositionally biased region" description="Basic residues" evidence="1">
    <location>
        <begin position="1005"/>
        <end position="1014"/>
    </location>
</feature>
<feature type="compositionally biased region" description="Gly residues" evidence="1">
    <location>
        <begin position="948"/>
        <end position="978"/>
    </location>
</feature>
<dbReference type="EMBL" id="KL142400">
    <property type="protein sequence ID" value="KDR69834.1"/>
    <property type="molecule type" value="Genomic_DNA"/>
</dbReference>
<keyword evidence="4" id="KW-1185">Reference proteome</keyword>
<feature type="region of interest" description="Disordered" evidence="1">
    <location>
        <begin position="1"/>
        <end position="21"/>
    </location>
</feature>
<dbReference type="HOGENOM" id="CLU_005534_0_0_1"/>
<feature type="compositionally biased region" description="Low complexity" evidence="1">
    <location>
        <begin position="585"/>
        <end position="633"/>
    </location>
</feature>
<organism evidence="3 4">
    <name type="scientific">Galerina marginata (strain CBS 339.88)</name>
    <dbReference type="NCBI Taxonomy" id="685588"/>
    <lineage>
        <taxon>Eukaryota</taxon>
        <taxon>Fungi</taxon>
        <taxon>Dikarya</taxon>
        <taxon>Basidiomycota</taxon>
        <taxon>Agaricomycotina</taxon>
        <taxon>Agaricomycetes</taxon>
        <taxon>Agaricomycetidae</taxon>
        <taxon>Agaricales</taxon>
        <taxon>Agaricineae</taxon>
        <taxon>Strophariaceae</taxon>
        <taxon>Galerina</taxon>
    </lineage>
</organism>
<dbReference type="STRING" id="685588.A0A067SQ62"/>
<protein>
    <recommendedName>
        <fullName evidence="2">F-box domain-containing protein</fullName>
    </recommendedName>
</protein>
<dbReference type="InterPro" id="IPR036047">
    <property type="entry name" value="F-box-like_dom_sf"/>
</dbReference>
<feature type="compositionally biased region" description="Low complexity" evidence="1">
    <location>
        <begin position="863"/>
        <end position="884"/>
    </location>
</feature>
<dbReference type="AlphaFoldDB" id="A0A067SQ62"/>
<feature type="compositionally biased region" description="Low complexity" evidence="1">
    <location>
        <begin position="891"/>
        <end position="905"/>
    </location>
</feature>
<feature type="region of interest" description="Disordered" evidence="1">
    <location>
        <begin position="534"/>
        <end position="672"/>
    </location>
</feature>
<dbReference type="InterPro" id="IPR001810">
    <property type="entry name" value="F-box_dom"/>
</dbReference>
<dbReference type="Proteomes" id="UP000027222">
    <property type="component" value="Unassembled WGS sequence"/>
</dbReference>
<feature type="region of interest" description="Disordered" evidence="1">
    <location>
        <begin position="464"/>
        <end position="512"/>
    </location>
</feature>
<gene>
    <name evidence="3" type="ORF">GALMADRAFT_282524</name>
</gene>
<feature type="compositionally biased region" description="Basic and acidic residues" evidence="1">
    <location>
        <begin position="1039"/>
        <end position="1069"/>
    </location>
</feature>
<feature type="compositionally biased region" description="Basic residues" evidence="1">
    <location>
        <begin position="1122"/>
        <end position="1132"/>
    </location>
</feature>
<feature type="region of interest" description="Disordered" evidence="1">
    <location>
        <begin position="835"/>
        <end position="911"/>
    </location>
</feature>
<proteinExistence type="predicted"/>
<dbReference type="SMART" id="SM00256">
    <property type="entry name" value="FBOX"/>
    <property type="match status" value="1"/>
</dbReference>
<feature type="region of interest" description="Disordered" evidence="1">
    <location>
        <begin position="1000"/>
        <end position="1178"/>
    </location>
</feature>
<dbReference type="Gene3D" id="1.20.1280.50">
    <property type="match status" value="1"/>
</dbReference>
<sequence length="1218" mass="130448">MLDAGPSFASQRKPTSVINTNDSNGNANWASHCDDYTYDYYQTATDTGSDTTTTAEAETETDKMGLSTLPYDLLLNIATYLDLRDVHALHLTCKSLYDASTTRPVYRKLATDLLRRCRALPLKGFQRLADLNTEALILAVNKATHYETAWRVRAPRPIGREGWDERTGVNRRSNYMDVAPRGVGVGVGKRDGDGRVKVSSSSSSAQQQQQHFKWYKIVSAPPGEEVDWLSPITSSYTLCATKSGKVVCWDVQSNTCLAEWNPGARWELWKCRVEFEERTVFFTMAKVLAGSRYDDERIMQFVLMRLTFSDPPSGLSAPPSLPPVFSHVTEFRTSGVVMNVFLLDPAERLLSAFIWVSNSNTIGLYALPDWEKREYVFVDTGIECVMSSNWSCILYQNHIVIHCEESDAAYQHFYPLALLETYITVLAPPLSGGEGEQPPVPVISRRLPPVRTLKKRFVFPLLRGPEPRDVEEDQQEESEDEEDEDRQRRGRVDKGLGMGHGAGGDPEDPDLDLDLDLEAEMQSTIHEAYLVHSDEGDADGDGEDSFMTNANTDSNRNDNGSSSSSGGGIRILNGDIHDPEPVAGPSNYSNSYSSPSSSASSSSLLSLSQVSHPHTHPPSSASSRISSSPASSSQTTLPPAGQVQPPPILTPIPASLPSLPPAPPPLPTPTPTPNPFPFPTWYPESAHFVRQWWPSLPSIPRVSCTVVLLAAHDQTTHRTRFVLAQHYFRVPLGRREWEGEGGDFGGVSAGGVVGGGGGGVNGMVPEINADGMGMGGKALTNGINGHVPYINGAGSGSYTTASTDADAQDDAQDDALMNLWYVSKPFEVVRVFDSPSAGEDTDVDVDADADAEGADGGADADADAAGAGASNDGDGNGADTPADGADGGADTGAEAASGEGEQAQAQDDDDVAVTERPRPLVAVDFGHAVWIEYVDSGDLDGDRDGEGDGGQGRGWGRGRCRGGGGGGEAGGEGAADGGGDGDGEGEADADAMLMRMQSREMGMKPKSRRHRHASSAREPSGGSAYNHDGDKHNHHHNHHNESPGSDERSDSGSDSDSDMHPEPDPDAKWLRFVTFPAYSEDLGMEGGALESDYEDGEGEGEGGGYGYGYDFNAHGTPPSSKGKGKGKGKSKSKSAADAKSTGKNGNGKGDRKGKGKAKQHHPNRSGRRKRRETEGVVRTLATPPGLDLSTVETINIDQSQGAVILSDKAGRIWILCYE</sequence>
<dbReference type="Pfam" id="PF12937">
    <property type="entry name" value="F-box-like"/>
    <property type="match status" value="1"/>
</dbReference>
<feature type="compositionally biased region" description="Polar residues" evidence="1">
    <location>
        <begin position="8"/>
        <end position="21"/>
    </location>
</feature>
<dbReference type="SUPFAM" id="SSF81383">
    <property type="entry name" value="F-box domain"/>
    <property type="match status" value="1"/>
</dbReference>
<evidence type="ECO:0000259" key="2">
    <source>
        <dbReference type="PROSITE" id="PS50181"/>
    </source>
</evidence>
<dbReference type="OrthoDB" id="3202382at2759"/>
<feature type="compositionally biased region" description="Acidic residues" evidence="1">
    <location>
        <begin position="1091"/>
        <end position="1100"/>
    </location>
</feature>
<feature type="region of interest" description="Disordered" evidence="1">
    <location>
        <begin position="936"/>
        <end position="987"/>
    </location>
</feature>
<dbReference type="CDD" id="cd09917">
    <property type="entry name" value="F-box_SF"/>
    <property type="match status" value="1"/>
</dbReference>
<feature type="compositionally biased region" description="Low complexity" evidence="1">
    <location>
        <begin position="1133"/>
        <end position="1143"/>
    </location>
</feature>
<evidence type="ECO:0000256" key="1">
    <source>
        <dbReference type="SAM" id="MobiDB-lite"/>
    </source>
</evidence>
<feature type="compositionally biased region" description="Polar residues" evidence="1">
    <location>
        <begin position="546"/>
        <end position="559"/>
    </location>
</feature>
<dbReference type="PROSITE" id="PS50181">
    <property type="entry name" value="FBOX"/>
    <property type="match status" value="1"/>
</dbReference>
<feature type="compositionally biased region" description="Basic and acidic residues" evidence="1">
    <location>
        <begin position="485"/>
        <end position="494"/>
    </location>
</feature>
<reference evidence="4" key="1">
    <citation type="journal article" date="2014" name="Proc. Natl. Acad. Sci. U.S.A.">
        <title>Extensive sampling of basidiomycete genomes demonstrates inadequacy of the white-rot/brown-rot paradigm for wood decay fungi.</title>
        <authorList>
            <person name="Riley R."/>
            <person name="Salamov A.A."/>
            <person name="Brown D.W."/>
            <person name="Nagy L.G."/>
            <person name="Floudas D."/>
            <person name="Held B.W."/>
            <person name="Levasseur A."/>
            <person name="Lombard V."/>
            <person name="Morin E."/>
            <person name="Otillar R."/>
            <person name="Lindquist E.A."/>
            <person name="Sun H."/>
            <person name="LaButti K.M."/>
            <person name="Schmutz J."/>
            <person name="Jabbour D."/>
            <person name="Luo H."/>
            <person name="Baker S.E."/>
            <person name="Pisabarro A.G."/>
            <person name="Walton J.D."/>
            <person name="Blanchette R.A."/>
            <person name="Henrissat B."/>
            <person name="Martin F."/>
            <person name="Cullen D."/>
            <person name="Hibbett D.S."/>
            <person name="Grigoriev I.V."/>
        </authorList>
    </citation>
    <scope>NUCLEOTIDE SEQUENCE [LARGE SCALE GENOMIC DNA]</scope>
    <source>
        <strain evidence="4">CBS 339.88</strain>
    </source>
</reference>
<evidence type="ECO:0000313" key="4">
    <source>
        <dbReference type="Proteomes" id="UP000027222"/>
    </source>
</evidence>
<name>A0A067SQ62_GALM3</name>
<feature type="compositionally biased region" description="Acidic residues" evidence="1">
    <location>
        <begin position="469"/>
        <end position="484"/>
    </location>
</feature>
<accession>A0A067SQ62</accession>
<feature type="compositionally biased region" description="Basic residues" evidence="1">
    <location>
        <begin position="1151"/>
        <end position="1170"/>
    </location>
</feature>
<feature type="compositionally biased region" description="Pro residues" evidence="1">
    <location>
        <begin position="658"/>
        <end position="672"/>
    </location>
</feature>
<feature type="compositionally biased region" description="Acidic residues" evidence="1">
    <location>
        <begin position="839"/>
        <end position="862"/>
    </location>
</feature>
<evidence type="ECO:0000313" key="3">
    <source>
        <dbReference type="EMBL" id="KDR69834.1"/>
    </source>
</evidence>
<feature type="domain" description="F-box" evidence="2">
    <location>
        <begin position="63"/>
        <end position="109"/>
    </location>
</feature>